<evidence type="ECO:0000313" key="1">
    <source>
        <dbReference type="EMBL" id="QPL17331.1"/>
    </source>
</evidence>
<sequence length="987" mass="110563">MRRRRSNQSERGAEGKTSCGLHCLIRPIHSHALADFVEQPHVVERPVFLYIWAAVVLIKMLQPHAVAEQRRRLFHSTDIERWEIDFVQAELAASQIAGQHELIEWQVVGNIRVGSGKEVANFLALIEERWVLDQVFVLQPGDLGDDFLDNDSRIADELYFIQNLFAISYHAGEFDDSRLLSQTHPLVERESCGLSIPYSEYHVCSLLCRKAGCFRDRPEEYTATAEDLRLLSVFRRDAAGAHGGVNKRRIVDRVQGRIGILEPAIRQASEFTHHVHHEQGESMIIGGLRHQAVREEDFHDLSVHQIIATIGALAGAEDFCCGVQIVENIFREIIWMGIIFARPDGFHGERRGVFGRVFGLSRFSERRRGFRKRLVEGRGGVRGGRERLACHVVGRAIGVAIGRDGEERRSATFQVQDVGIDPQAVVGIDDVLAIIECRDDLGDAFDFLQDIEHNCPLELRRRLGVTIRPHDEFILAMFGDAEFAVELGPGLEKVVVGSAGDEENHEVGVDGIPDATYSVRVESVLVETRMILVPLPFQGEALAVAIVEYAAVQVEDDDAILWFAFHIQISLLVAFWVTVLSMNVPSEVRRKTSPFWMKSNDCTFIVMRMDSLPLVTSTCAMSPTFSTMIFMLHGLPIDGHRVGLLFFRSPEIAAQFFLLGRAIHPGAIELALVDRFQRNINHRNLTWLRLQSGHEPVIGFLLDFLFIHHLRPIAREGAGAGGDAVRLEQAVEHRIDFQNQPAHFAEYFLIFTLGPNAQANLRHVAESPQIELGRDLRFHVGRNDCASVLERRAGLQQLLVTRLRVCDGVMPQAVQLFADVVGRVRLAIYRSRFVEFPAESFWLNDGADFQSATGFLLVSPGTSTNELMGEILADTLDLENEVHELERRADGVQHVLPVVELFGLGHGRRVLAAHAGGLRSQEQFPGVLGVTDQRNLHQKSSGIGVKWNFSVRARARPWACSLRRPYCSISSLSSSQASRRDSYSSAS</sequence>
<organism evidence="1 2">
    <name type="scientific">Pseudomonas phage Epa15</name>
    <dbReference type="NCBI Taxonomy" id="2733395"/>
    <lineage>
        <taxon>Viruses</taxon>
        <taxon>Duplodnaviria</taxon>
        <taxon>Heunggongvirae</taxon>
        <taxon>Uroviricota</taxon>
        <taxon>Caudoviricetes</taxon>
        <taxon>Lindbergviridae</taxon>
        <taxon>Pbunavirus</taxon>
        <taxon>Pbunavirus LS1</taxon>
    </lineage>
</organism>
<name>A0A7T0M7P3_9CAUD</name>
<accession>A0A7T0M7P3</accession>
<proteinExistence type="predicted"/>
<evidence type="ECO:0000313" key="2">
    <source>
        <dbReference type="Proteomes" id="UP000500810"/>
    </source>
</evidence>
<reference evidence="2" key="1">
    <citation type="submission" date="2020-04" db="EMBL/GenBank/DDBJ databases">
        <title>Pseudomonas aeruginosa Phage Cocktails: Rational Design and Efficacy against Mouse Wound and Septic Infections.</title>
        <authorList>
            <person name="Farlow J."/>
            <person name="Freyberger H.R."/>
            <person name="He Y."/>
            <person name="Ward A.M."/>
            <person name="Autvisuttinunt W."/>
            <person name="Li T."/>
            <person name="Jacobs A.C."/>
            <person name="Nikolich M.P."/>
            <person name="Filippov A."/>
        </authorList>
    </citation>
    <scope>NUCLEOTIDE SEQUENCE [LARGE SCALE GENOMIC DNA]</scope>
</reference>
<dbReference type="EMBL" id="MT413450">
    <property type="protein sequence ID" value="QPL17331.1"/>
    <property type="molecule type" value="Genomic_DNA"/>
</dbReference>
<protein>
    <submittedName>
        <fullName evidence="1">Uncharacterized protein</fullName>
    </submittedName>
</protein>
<dbReference type="Proteomes" id="UP000500810">
    <property type="component" value="Segment"/>
</dbReference>